<evidence type="ECO:0000313" key="6">
    <source>
        <dbReference type="EMBL" id="MDC3984716.1"/>
    </source>
</evidence>
<dbReference type="GO" id="GO:0005737">
    <property type="term" value="C:cytoplasm"/>
    <property type="evidence" value="ECO:0007669"/>
    <property type="project" value="UniProtKB-ARBA"/>
</dbReference>
<dbReference type="GO" id="GO:1990904">
    <property type="term" value="C:ribonucleoprotein complex"/>
    <property type="evidence" value="ECO:0007669"/>
    <property type="project" value="UniProtKB-KW"/>
</dbReference>
<dbReference type="AlphaFoldDB" id="A0A9X3XAZ5"/>
<comment type="caution">
    <text evidence="6">The sequence shown here is derived from an EMBL/GenBank/DDBJ whole genome shotgun (WGS) entry which is preliminary data.</text>
</comment>
<dbReference type="EMBL" id="JAGTJJ010000023">
    <property type="protein sequence ID" value="MDC3984716.1"/>
    <property type="molecule type" value="Genomic_DNA"/>
</dbReference>
<dbReference type="Pfam" id="PF00471">
    <property type="entry name" value="Ribosomal_L33"/>
    <property type="match status" value="1"/>
</dbReference>
<name>A0A9X3XAZ5_9BACT</name>
<dbReference type="InterPro" id="IPR001705">
    <property type="entry name" value="Ribosomal_bL33"/>
</dbReference>
<evidence type="ECO:0000256" key="4">
    <source>
        <dbReference type="ARBA" id="ARBA00035176"/>
    </source>
</evidence>
<comment type="similarity">
    <text evidence="1 5">Belongs to the bacterial ribosomal protein bL33 family.</text>
</comment>
<evidence type="ECO:0000256" key="5">
    <source>
        <dbReference type="HAMAP-Rule" id="MF_00294"/>
    </source>
</evidence>
<evidence type="ECO:0000256" key="1">
    <source>
        <dbReference type="ARBA" id="ARBA00007596"/>
    </source>
</evidence>
<accession>A0A9X3XAZ5</accession>
<dbReference type="SUPFAM" id="SSF57829">
    <property type="entry name" value="Zn-binding ribosomal proteins"/>
    <property type="match status" value="1"/>
</dbReference>
<dbReference type="Proteomes" id="UP001151081">
    <property type="component" value="Unassembled WGS sequence"/>
</dbReference>
<dbReference type="HAMAP" id="MF_00294">
    <property type="entry name" value="Ribosomal_bL33"/>
    <property type="match status" value="1"/>
</dbReference>
<organism evidence="6 7">
    <name type="scientific">Polyangium jinanense</name>
    <dbReference type="NCBI Taxonomy" id="2829994"/>
    <lineage>
        <taxon>Bacteria</taxon>
        <taxon>Pseudomonadati</taxon>
        <taxon>Myxococcota</taxon>
        <taxon>Polyangia</taxon>
        <taxon>Polyangiales</taxon>
        <taxon>Polyangiaceae</taxon>
        <taxon>Polyangium</taxon>
    </lineage>
</organism>
<dbReference type="InterPro" id="IPR038584">
    <property type="entry name" value="Ribosomal_bL33_sf"/>
</dbReference>
<proteinExistence type="inferred from homology"/>
<dbReference type="RefSeq" id="WP_372518185.1">
    <property type="nucleotide sequence ID" value="NZ_JAGTJJ010000023.1"/>
</dbReference>
<reference evidence="6 7" key="1">
    <citation type="submission" date="2021-04" db="EMBL/GenBank/DDBJ databases">
        <title>Genome analysis of Polyangium sp.</title>
        <authorList>
            <person name="Li Y."/>
            <person name="Wang J."/>
        </authorList>
    </citation>
    <scope>NUCLEOTIDE SEQUENCE [LARGE SCALE GENOMIC DNA]</scope>
    <source>
        <strain evidence="6 7">SDU14</strain>
    </source>
</reference>
<gene>
    <name evidence="5 6" type="primary">rpmG</name>
    <name evidence="6" type="ORF">KEG57_29815</name>
</gene>
<sequence>MSVQGGGSRGSGGATGERGTRIPVSLACTECTARNYKTTKSPGDYVELKKFCKQCKKHTLHRETK</sequence>
<dbReference type="GO" id="GO:0005840">
    <property type="term" value="C:ribosome"/>
    <property type="evidence" value="ECO:0007669"/>
    <property type="project" value="UniProtKB-KW"/>
</dbReference>
<evidence type="ECO:0000256" key="2">
    <source>
        <dbReference type="ARBA" id="ARBA00022980"/>
    </source>
</evidence>
<keyword evidence="7" id="KW-1185">Reference proteome</keyword>
<keyword evidence="2 5" id="KW-0689">Ribosomal protein</keyword>
<protein>
    <recommendedName>
        <fullName evidence="4 5">Large ribosomal subunit protein bL33</fullName>
    </recommendedName>
</protein>
<dbReference type="NCBIfam" id="NF001764">
    <property type="entry name" value="PRK00504.1"/>
    <property type="match status" value="1"/>
</dbReference>
<evidence type="ECO:0000313" key="7">
    <source>
        <dbReference type="Proteomes" id="UP001151081"/>
    </source>
</evidence>
<dbReference type="Gene3D" id="2.20.28.120">
    <property type="entry name" value="Ribosomal protein L33"/>
    <property type="match status" value="1"/>
</dbReference>
<dbReference type="NCBIfam" id="TIGR01023">
    <property type="entry name" value="rpmG_bact"/>
    <property type="match status" value="1"/>
</dbReference>
<dbReference type="GO" id="GO:0006412">
    <property type="term" value="P:translation"/>
    <property type="evidence" value="ECO:0007669"/>
    <property type="project" value="UniProtKB-UniRule"/>
</dbReference>
<keyword evidence="3 5" id="KW-0687">Ribonucleoprotein</keyword>
<dbReference type="InterPro" id="IPR011332">
    <property type="entry name" value="Ribosomal_zn-bd"/>
</dbReference>
<evidence type="ECO:0000256" key="3">
    <source>
        <dbReference type="ARBA" id="ARBA00023274"/>
    </source>
</evidence>
<dbReference type="GO" id="GO:0003735">
    <property type="term" value="F:structural constituent of ribosome"/>
    <property type="evidence" value="ECO:0007669"/>
    <property type="project" value="InterPro"/>
</dbReference>